<dbReference type="AlphaFoldDB" id="A0A1Y0VW70"/>
<evidence type="ECO:0000313" key="4">
    <source>
        <dbReference type="Proteomes" id="UP000196118"/>
    </source>
</evidence>
<keyword evidence="1" id="KW-1133">Transmembrane helix</keyword>
<name>A0A1Y0VW70_PEDPE</name>
<keyword evidence="1" id="KW-0812">Transmembrane</keyword>
<gene>
    <name evidence="3" type="ORF">S100892_00171</name>
</gene>
<dbReference type="RefSeq" id="WP_094104200.1">
    <property type="nucleotide sequence ID" value="NZ_CP085178.1"/>
</dbReference>
<dbReference type="Proteomes" id="UP000196118">
    <property type="component" value="Chromosome"/>
</dbReference>
<accession>A0A1Y0VW70</accession>
<evidence type="ECO:0000313" key="3">
    <source>
        <dbReference type="EMBL" id="ARW18777.1"/>
    </source>
</evidence>
<evidence type="ECO:0000256" key="1">
    <source>
        <dbReference type="SAM" id="Phobius"/>
    </source>
</evidence>
<feature type="transmembrane region" description="Helical" evidence="1">
    <location>
        <begin position="6"/>
        <end position="24"/>
    </location>
</feature>
<dbReference type="InterPro" id="IPR025164">
    <property type="entry name" value="Toastrack_DUF4097"/>
</dbReference>
<protein>
    <recommendedName>
        <fullName evidence="2">DUF4097 domain-containing protein</fullName>
    </recommendedName>
</protein>
<evidence type="ECO:0000259" key="2">
    <source>
        <dbReference type="Pfam" id="PF13349"/>
    </source>
</evidence>
<dbReference type="EMBL" id="CP021474">
    <property type="protein sequence ID" value="ARW18777.1"/>
    <property type="molecule type" value="Genomic_DNA"/>
</dbReference>
<organism evidence="3 4">
    <name type="scientific">Pediococcus pentosaceus</name>
    <dbReference type="NCBI Taxonomy" id="1255"/>
    <lineage>
        <taxon>Bacteria</taxon>
        <taxon>Bacillati</taxon>
        <taxon>Bacillota</taxon>
        <taxon>Bacilli</taxon>
        <taxon>Lactobacillales</taxon>
        <taxon>Lactobacillaceae</taxon>
        <taxon>Pediococcus</taxon>
    </lineage>
</organism>
<feature type="domain" description="DUF4097" evidence="2">
    <location>
        <begin position="54"/>
        <end position="305"/>
    </location>
</feature>
<reference evidence="3 4" key="1">
    <citation type="submission" date="2017-05" db="EMBL/GenBank/DDBJ databases">
        <title>Genome sequence of Pediococcus pentosaceus strain SRCM100892.</title>
        <authorList>
            <person name="Cho S.H."/>
        </authorList>
    </citation>
    <scope>NUCLEOTIDE SEQUENCE [LARGE SCALE GENOMIC DNA]</scope>
    <source>
        <strain evidence="3 4">SRCM100892</strain>
    </source>
</reference>
<sequence>MKKTLISGIIITILGAVLLGLGILHHGDHNLIWHDGGFKIEDTSIKHATFKEVHNLKINADDDVQIKPYAGSQIKVTYRGTNTLDYQAANHQLSINDNSRNGFTFNLGLGNFAPSTITIYVPSTSKLNKLICNTSGTVSITDLNFNQIHLSSNEDVDLHKVNVKDELQVSGYSDLELRQVSAASLAYDSSDGDVTINDSKFIKGSSKILTSDGDLELNDSDFKQLKLVSDDGDLNLNRLSISESLTGRTSDGDIHTTLKDSRNLAINADSDDGHVKIFGKNTNYYHQGSQKTHYSFTSSDGNIIVR</sequence>
<keyword evidence="1" id="KW-0472">Membrane</keyword>
<dbReference type="Pfam" id="PF13349">
    <property type="entry name" value="DUF4097"/>
    <property type="match status" value="1"/>
</dbReference>
<proteinExistence type="predicted"/>